<dbReference type="Pfam" id="PF00535">
    <property type="entry name" value="Glycos_transf_2"/>
    <property type="match status" value="1"/>
</dbReference>
<evidence type="ECO:0000259" key="9">
    <source>
        <dbReference type="Pfam" id="PF00535"/>
    </source>
</evidence>
<accession>A0AAV9ICY1</accession>
<evidence type="ECO:0000256" key="5">
    <source>
        <dbReference type="ARBA" id="ARBA00022985"/>
    </source>
</evidence>
<evidence type="ECO:0000256" key="6">
    <source>
        <dbReference type="ARBA" id="ARBA00022989"/>
    </source>
</evidence>
<dbReference type="Proteomes" id="UP001300502">
    <property type="component" value="Unassembled WGS sequence"/>
</dbReference>
<dbReference type="GO" id="GO:0005886">
    <property type="term" value="C:plasma membrane"/>
    <property type="evidence" value="ECO:0007669"/>
    <property type="project" value="TreeGrafter"/>
</dbReference>
<dbReference type="CDD" id="cd04187">
    <property type="entry name" value="DPM1_like_bac"/>
    <property type="match status" value="1"/>
</dbReference>
<dbReference type="InterPro" id="IPR029044">
    <property type="entry name" value="Nucleotide-diphossugar_trans"/>
</dbReference>
<feature type="domain" description="Glycosyltransferase 2-like" evidence="9">
    <location>
        <begin position="79"/>
        <end position="243"/>
    </location>
</feature>
<protein>
    <recommendedName>
        <fullName evidence="9">Glycosyltransferase 2-like domain-containing protein</fullName>
    </recommendedName>
</protein>
<evidence type="ECO:0000256" key="4">
    <source>
        <dbReference type="ARBA" id="ARBA00022692"/>
    </source>
</evidence>
<proteinExistence type="predicted"/>
<evidence type="ECO:0000313" key="10">
    <source>
        <dbReference type="EMBL" id="KAK4525330.1"/>
    </source>
</evidence>
<keyword evidence="6 8" id="KW-1133">Transmembrane helix</keyword>
<gene>
    <name evidence="10" type="ORF">GAYE_SCF09G3238</name>
</gene>
<dbReference type="PANTHER" id="PTHR48090:SF3">
    <property type="entry name" value="UNDECAPRENYL-PHOSPHATE 4-DEOXY-4-FORMAMIDO-L-ARABINOSE TRANSFERASE"/>
    <property type="match status" value="1"/>
</dbReference>
<keyword evidence="11" id="KW-1185">Reference proteome</keyword>
<dbReference type="EMBL" id="JANCYU010000029">
    <property type="protein sequence ID" value="KAK4525330.1"/>
    <property type="molecule type" value="Genomic_DNA"/>
</dbReference>
<keyword evidence="4 8" id="KW-0812">Transmembrane</keyword>
<dbReference type="AlphaFoldDB" id="A0AAV9ICY1"/>
<dbReference type="PANTHER" id="PTHR48090">
    <property type="entry name" value="UNDECAPRENYL-PHOSPHATE 4-DEOXY-4-FORMAMIDO-L-ARABINOSE TRANSFERASE-RELATED"/>
    <property type="match status" value="1"/>
</dbReference>
<reference evidence="10 11" key="1">
    <citation type="submission" date="2022-07" db="EMBL/GenBank/DDBJ databases">
        <title>Genome-wide signatures of adaptation to extreme environments.</title>
        <authorList>
            <person name="Cho C.H."/>
            <person name="Yoon H.S."/>
        </authorList>
    </citation>
    <scope>NUCLEOTIDE SEQUENCE [LARGE SCALE GENOMIC DNA]</scope>
    <source>
        <strain evidence="10 11">108.79 E11</strain>
    </source>
</reference>
<keyword evidence="7 8" id="KW-0472">Membrane</keyword>
<keyword evidence="2" id="KW-0328">Glycosyltransferase</keyword>
<organism evidence="10 11">
    <name type="scientific">Galdieria yellowstonensis</name>
    <dbReference type="NCBI Taxonomy" id="3028027"/>
    <lineage>
        <taxon>Eukaryota</taxon>
        <taxon>Rhodophyta</taxon>
        <taxon>Bangiophyceae</taxon>
        <taxon>Galdieriales</taxon>
        <taxon>Galdieriaceae</taxon>
        <taxon>Galdieria</taxon>
    </lineage>
</organism>
<evidence type="ECO:0000256" key="2">
    <source>
        <dbReference type="ARBA" id="ARBA00022676"/>
    </source>
</evidence>
<keyword evidence="3" id="KW-0808">Transferase</keyword>
<keyword evidence="1" id="KW-1003">Cell membrane</keyword>
<comment type="caution">
    <text evidence="10">The sequence shown here is derived from an EMBL/GenBank/DDBJ whole genome shotgun (WGS) entry which is preliminary data.</text>
</comment>
<dbReference type="InterPro" id="IPR001173">
    <property type="entry name" value="Glyco_trans_2-like"/>
</dbReference>
<feature type="transmembrane region" description="Helical" evidence="8">
    <location>
        <begin position="310"/>
        <end position="332"/>
    </location>
</feature>
<feature type="transmembrane region" description="Helical" evidence="8">
    <location>
        <begin position="344"/>
        <end position="367"/>
    </location>
</feature>
<sequence>MGRTTRSSSFLFSGLPLTALAYSRKYSTPLHHFKTLHLCKGFKSARRVNQVRLERKTFWYCSYGALETISGESSQVRLSVVVPFYNEVDSIEYLVEAVKAACEDSPFANHWELICVDDGSTDGTTDKLKRLCEKHSQLRGVSLRKNFGQTAALSAGFDIASGDIIATLDGDLQNDPKDIFRLIETMKTGDYDLVSGWRRSREDAFLRSKFSQAANWLIRRITGVPIHDLGCSTKVYKREIIRDIQLYGEMHRFIVVLAMYEGARIGEKEVSHYPRKFGKSKYGLDRTIRVICDLTFLYYLKKFRTRPSHLFGSMAIFFAIFPLCLMATVLTCRVFGRILWSTGLLVWVLLHVTFQLVSVTVLLGIMLEVMTRTYYESQNKRIYRVRKYFPEKPQIGFQ</sequence>
<dbReference type="GO" id="GO:0016757">
    <property type="term" value="F:glycosyltransferase activity"/>
    <property type="evidence" value="ECO:0007669"/>
    <property type="project" value="UniProtKB-KW"/>
</dbReference>
<dbReference type="Gene3D" id="3.90.550.10">
    <property type="entry name" value="Spore Coat Polysaccharide Biosynthesis Protein SpsA, Chain A"/>
    <property type="match status" value="1"/>
</dbReference>
<evidence type="ECO:0000313" key="11">
    <source>
        <dbReference type="Proteomes" id="UP001300502"/>
    </source>
</evidence>
<evidence type="ECO:0000256" key="3">
    <source>
        <dbReference type="ARBA" id="ARBA00022679"/>
    </source>
</evidence>
<evidence type="ECO:0000256" key="7">
    <source>
        <dbReference type="ARBA" id="ARBA00023136"/>
    </source>
</evidence>
<evidence type="ECO:0000256" key="8">
    <source>
        <dbReference type="SAM" id="Phobius"/>
    </source>
</evidence>
<keyword evidence="5" id="KW-0448">Lipopolysaccharide biosynthesis</keyword>
<dbReference type="SUPFAM" id="SSF53448">
    <property type="entry name" value="Nucleotide-diphospho-sugar transferases"/>
    <property type="match status" value="1"/>
</dbReference>
<name>A0AAV9ICY1_9RHOD</name>
<dbReference type="InterPro" id="IPR050256">
    <property type="entry name" value="Glycosyltransferase_2"/>
</dbReference>
<evidence type="ECO:0000256" key="1">
    <source>
        <dbReference type="ARBA" id="ARBA00022475"/>
    </source>
</evidence>